<dbReference type="InterPro" id="IPR025816">
    <property type="entry name" value="RrmJ-type_MeTrfase"/>
</dbReference>
<gene>
    <name evidence="6" type="ORF">CVLEPA_LOCUS26472</name>
</gene>
<dbReference type="SUPFAM" id="SSF51045">
    <property type="entry name" value="WW domain"/>
    <property type="match status" value="1"/>
</dbReference>
<dbReference type="InterPro" id="IPR036020">
    <property type="entry name" value="WW_dom_sf"/>
</dbReference>
<feature type="domain" description="RrmJ-type SAM-dependent 2'-O-MTase" evidence="5">
    <location>
        <begin position="1"/>
        <end position="136"/>
    </location>
</feature>
<evidence type="ECO:0000256" key="3">
    <source>
        <dbReference type="RuleBase" id="RU368012"/>
    </source>
</evidence>
<dbReference type="InterPro" id="IPR001202">
    <property type="entry name" value="WW_dom"/>
</dbReference>
<dbReference type="Gene3D" id="3.30.470.30">
    <property type="entry name" value="DNA ligase/mRNA capping enzyme"/>
    <property type="match status" value="1"/>
</dbReference>
<keyword evidence="3" id="KW-0808">Transferase</keyword>
<keyword evidence="2 3" id="KW-0506">mRNA capping</keyword>
<keyword evidence="3" id="KW-0539">Nucleus</keyword>
<keyword evidence="7" id="KW-1185">Reference proteome</keyword>
<dbReference type="CDD" id="cd00201">
    <property type="entry name" value="WW"/>
    <property type="match status" value="1"/>
</dbReference>
<dbReference type="SMART" id="SM00456">
    <property type="entry name" value="WW"/>
    <property type="match status" value="1"/>
</dbReference>
<comment type="catalytic activity">
    <reaction evidence="3">
        <text>a 5'-end (N(7)-methyl 5'-triphosphoguanosine)-ribonucleoside in mRNA + S-adenosyl-L-methionine = a 5'-end (N(7)-methyl 5'-triphosphoguanosine)-(2'-O-methyl-ribonucleoside) in mRNA + S-adenosyl-L-homocysteine + H(+)</text>
        <dbReference type="Rhea" id="RHEA:67020"/>
        <dbReference type="Rhea" id="RHEA-COMP:17167"/>
        <dbReference type="Rhea" id="RHEA-COMP:17168"/>
        <dbReference type="ChEBI" id="CHEBI:15378"/>
        <dbReference type="ChEBI" id="CHEBI:57856"/>
        <dbReference type="ChEBI" id="CHEBI:59789"/>
        <dbReference type="ChEBI" id="CHEBI:156461"/>
        <dbReference type="ChEBI" id="CHEBI:167609"/>
        <dbReference type="EC" id="2.1.1.57"/>
    </reaction>
</comment>
<dbReference type="EMBL" id="CAWYQH010000130">
    <property type="protein sequence ID" value="CAK8693151.1"/>
    <property type="molecule type" value="Genomic_DNA"/>
</dbReference>
<accession>A0ABP0GQI9</accession>
<sequence length="532" mass="60973">MDITFSCFYFVGVGGADGDGDIMKSENLEEFQNFVLDNTNEQGVHFVMADGGFSVEGRENIQEILTKQLLLCQFLCALSIIRTDGSFVCKTFDLFTEFSVGLVYLLRIAFKRISIFKPVTSRPANSERYVVCEGYRDSDRQIFAYLMEINDSINEFKSSNPGKDVKSVVPLDVLLDDTEFFNYVKSSNERIAAEQSKALAKLHAYAKDRNLVELRQTETRLECLKRWEIPDQVRVAPTRGDPGEKFKTLTGVNDPGQLVTECDGLTSSNLSQLDRVYDYRCYISGARSGLILCMGENNLEMPGAHIFFWNARFKKWSRLSQVNCRLPRDSVLEVEIVQELKGEGRGQHRVCSLHVVDALVLIGDNIMQRNFTERLQMASMFVQATNKSTCPQFNVVRVKDIFRLEEIEQLFNKISMKRIKGGGVVPRPCHVIANTEHCYPPTGLVFVKFTKDPWSLAFSKSQKRKYFYNTVTQQSTYECPNDFNASYQLCARNRVYWQWSEHVKIHPAQERHRADLVSSNQMVDFVQARIHH</sequence>
<dbReference type="Pfam" id="PF01728">
    <property type="entry name" value="FtsJ"/>
    <property type="match status" value="1"/>
</dbReference>
<evidence type="ECO:0000256" key="2">
    <source>
        <dbReference type="ARBA" id="ARBA00023042"/>
    </source>
</evidence>
<dbReference type="Pfam" id="PF00397">
    <property type="entry name" value="WW"/>
    <property type="match status" value="1"/>
</dbReference>
<keyword evidence="3" id="KW-0489">Methyltransferase</keyword>
<comment type="function">
    <text evidence="3">S-adenosyl-L-methionine-dependent methyltransferase that mediates RNA cap1 2'-O-ribose methylation to the 5'-cap structure of RNAs. Methylates the ribose of the first nucleotide of a m(7)GpppG-capped mRNA to produce m(7)GpppNmp (cap1).</text>
</comment>
<evidence type="ECO:0000259" key="5">
    <source>
        <dbReference type="PROSITE" id="PS51613"/>
    </source>
</evidence>
<comment type="subcellular location">
    <subcellularLocation>
        <location evidence="3">Nucleus</location>
    </subcellularLocation>
</comment>
<dbReference type="InterPro" id="IPR002877">
    <property type="entry name" value="RNA_MeTrfase_FtsJ_dom"/>
</dbReference>
<name>A0ABP0GQI9_CLALP</name>
<dbReference type="PROSITE" id="PS01159">
    <property type="entry name" value="WW_DOMAIN_1"/>
    <property type="match status" value="1"/>
</dbReference>
<evidence type="ECO:0000313" key="7">
    <source>
        <dbReference type="Proteomes" id="UP001642483"/>
    </source>
</evidence>
<dbReference type="PROSITE" id="PS50020">
    <property type="entry name" value="WW_DOMAIN_2"/>
    <property type="match status" value="1"/>
</dbReference>
<dbReference type="InterPro" id="IPR050851">
    <property type="entry name" value="mRNA_Cap_2O-Ribose_MeTrfase"/>
</dbReference>
<proteinExistence type="predicted"/>
<dbReference type="PANTHER" id="PTHR16121">
    <property type="entry name" value="CAP-SPECIFIC MRNA (NUCLEOSIDE-2'-O-)-METHYLTRANSFERASE 1-RELATED"/>
    <property type="match status" value="1"/>
</dbReference>
<dbReference type="Proteomes" id="UP001642483">
    <property type="component" value="Unassembled WGS sequence"/>
</dbReference>
<dbReference type="EC" id="2.1.1.57" evidence="3"/>
<evidence type="ECO:0000256" key="1">
    <source>
        <dbReference type="ARBA" id="ARBA00022664"/>
    </source>
</evidence>
<dbReference type="Gene3D" id="2.20.70.10">
    <property type="match status" value="1"/>
</dbReference>
<keyword evidence="1 3" id="KW-0507">mRNA processing</keyword>
<dbReference type="PANTHER" id="PTHR16121:SF0">
    <property type="entry name" value="CAP-SPECIFIC MRNA (NUCLEOSIDE-2'-O-)-METHYLTRANSFERASE 1"/>
    <property type="match status" value="1"/>
</dbReference>
<dbReference type="SUPFAM" id="SSF53335">
    <property type="entry name" value="S-adenosyl-L-methionine-dependent methyltransferases"/>
    <property type="match status" value="1"/>
</dbReference>
<keyword evidence="3" id="KW-0949">S-adenosyl-L-methionine</keyword>
<organism evidence="6 7">
    <name type="scientific">Clavelina lepadiformis</name>
    <name type="common">Light-bulb sea squirt</name>
    <name type="synonym">Ascidia lepadiformis</name>
    <dbReference type="NCBI Taxonomy" id="159417"/>
    <lineage>
        <taxon>Eukaryota</taxon>
        <taxon>Metazoa</taxon>
        <taxon>Chordata</taxon>
        <taxon>Tunicata</taxon>
        <taxon>Ascidiacea</taxon>
        <taxon>Aplousobranchia</taxon>
        <taxon>Clavelinidae</taxon>
        <taxon>Clavelina</taxon>
    </lineage>
</organism>
<protein>
    <recommendedName>
        <fullName evidence="3">Cap-specific mRNA (nucleoside-2'-O-)-methyltransferase 1</fullName>
        <ecNumber evidence="3">2.1.1.57</ecNumber>
    </recommendedName>
    <alternativeName>
        <fullName evidence="3">Cap1 2'O-ribose methyltransferase 1</fullName>
    </alternativeName>
</protein>
<evidence type="ECO:0000313" key="6">
    <source>
        <dbReference type="EMBL" id="CAK8693151.1"/>
    </source>
</evidence>
<reference evidence="6 7" key="1">
    <citation type="submission" date="2024-02" db="EMBL/GenBank/DDBJ databases">
        <authorList>
            <person name="Daric V."/>
            <person name="Darras S."/>
        </authorList>
    </citation>
    <scope>NUCLEOTIDE SEQUENCE [LARGE SCALE GENOMIC DNA]</scope>
</reference>
<evidence type="ECO:0000259" key="4">
    <source>
        <dbReference type="PROSITE" id="PS50020"/>
    </source>
</evidence>
<dbReference type="InterPro" id="IPR029063">
    <property type="entry name" value="SAM-dependent_MTases_sf"/>
</dbReference>
<feature type="domain" description="WW" evidence="4">
    <location>
        <begin position="448"/>
        <end position="482"/>
    </location>
</feature>
<dbReference type="Gene3D" id="3.40.50.12760">
    <property type="match status" value="1"/>
</dbReference>
<comment type="caution">
    <text evidence="6">The sequence shown here is derived from an EMBL/GenBank/DDBJ whole genome shotgun (WGS) entry which is preliminary data.</text>
</comment>
<dbReference type="PROSITE" id="PS51613">
    <property type="entry name" value="SAM_MT_RRMJ"/>
    <property type="match status" value="1"/>
</dbReference>